<keyword evidence="7" id="KW-1185">Reference proteome</keyword>
<dbReference type="PROSITE" id="PS50889">
    <property type="entry name" value="S4"/>
    <property type="match status" value="1"/>
</dbReference>
<accession>A0A091BW34</accession>
<dbReference type="Proteomes" id="UP000029392">
    <property type="component" value="Unassembled WGS sequence"/>
</dbReference>
<protein>
    <recommendedName>
        <fullName evidence="4">Heat shock protein 15</fullName>
    </recommendedName>
</protein>
<evidence type="ECO:0000256" key="3">
    <source>
        <dbReference type="ARBA" id="ARBA00023125"/>
    </source>
</evidence>
<dbReference type="SUPFAM" id="SSF55174">
    <property type="entry name" value="Alpha-L RNA-binding motif"/>
    <property type="match status" value="1"/>
</dbReference>
<dbReference type="SMART" id="SM00363">
    <property type="entry name" value="S4"/>
    <property type="match status" value="1"/>
</dbReference>
<dbReference type="CDD" id="cd00165">
    <property type="entry name" value="S4"/>
    <property type="match status" value="1"/>
</dbReference>
<dbReference type="OrthoDB" id="9797176at2"/>
<sequence length="139" mass="14937">MVHVTPQAAAAADTVRLDVWLWAARFFKTRALAKQAIEGGKVQVAGQGAKPSRAVRAGESLVVRRGDDVFEVQVLGTSDRRGSASVAQALYSETEASREARLKAAAERRAAATGYRPPLTKPDKRARRLIQALGDLDAL</sequence>
<comment type="caution">
    <text evidence="6">The sequence shown here is derived from an EMBL/GenBank/DDBJ whole genome shotgun (WGS) entry which is preliminary data.</text>
</comment>
<dbReference type="RefSeq" id="WP_043802428.1">
    <property type="nucleotide sequence ID" value="NZ_AVCH01000149.1"/>
</dbReference>
<evidence type="ECO:0000256" key="2">
    <source>
        <dbReference type="ARBA" id="ARBA00022884"/>
    </source>
</evidence>
<gene>
    <name evidence="6" type="ORF">N790_06325</name>
</gene>
<evidence type="ECO:0000259" key="5">
    <source>
        <dbReference type="SMART" id="SM00363"/>
    </source>
</evidence>
<dbReference type="AlphaFoldDB" id="A0A091BW34"/>
<dbReference type="InterPro" id="IPR002942">
    <property type="entry name" value="S4_RNA-bd"/>
</dbReference>
<dbReference type="InterPro" id="IPR036986">
    <property type="entry name" value="S4_RNA-bd_sf"/>
</dbReference>
<dbReference type="Gene3D" id="3.10.290.10">
    <property type="entry name" value="RNA-binding S4 domain"/>
    <property type="match status" value="1"/>
</dbReference>
<dbReference type="eggNOG" id="COG1188">
    <property type="taxonomic scope" value="Bacteria"/>
</dbReference>
<dbReference type="GO" id="GO:0043023">
    <property type="term" value="F:ribosomal large subunit binding"/>
    <property type="evidence" value="ECO:0007669"/>
    <property type="project" value="InterPro"/>
</dbReference>
<reference evidence="6 7" key="1">
    <citation type="submission" date="2013-09" db="EMBL/GenBank/DDBJ databases">
        <title>Genome sequencing of Arenimonas malthae.</title>
        <authorList>
            <person name="Chen F."/>
            <person name="Wang G."/>
        </authorList>
    </citation>
    <scope>NUCLEOTIDE SEQUENCE [LARGE SCALE GENOMIC DNA]</scope>
    <source>
        <strain evidence="6 7">CC-JY-1</strain>
    </source>
</reference>
<dbReference type="InterPro" id="IPR025708">
    <property type="entry name" value="HSP15"/>
</dbReference>
<name>A0A091BW34_9GAMM</name>
<dbReference type="STRING" id="1384054.N790_06325"/>
<evidence type="ECO:0000256" key="1">
    <source>
        <dbReference type="ARBA" id="ARBA00008396"/>
    </source>
</evidence>
<dbReference type="Pfam" id="PF01479">
    <property type="entry name" value="S4"/>
    <property type="match status" value="1"/>
</dbReference>
<dbReference type="GO" id="GO:0003727">
    <property type="term" value="F:single-stranded RNA binding"/>
    <property type="evidence" value="ECO:0007669"/>
    <property type="project" value="InterPro"/>
</dbReference>
<keyword evidence="3 4" id="KW-0238">DNA-binding</keyword>
<comment type="similarity">
    <text evidence="1 4">Belongs to the HSP15 family.</text>
</comment>
<dbReference type="EMBL" id="AVCH01000149">
    <property type="protein sequence ID" value="KFN48555.1"/>
    <property type="molecule type" value="Genomic_DNA"/>
</dbReference>
<evidence type="ECO:0000313" key="7">
    <source>
        <dbReference type="Proteomes" id="UP000029392"/>
    </source>
</evidence>
<proteinExistence type="inferred from homology"/>
<feature type="domain" description="RNA-binding S4" evidence="5">
    <location>
        <begin position="15"/>
        <end position="77"/>
    </location>
</feature>
<keyword evidence="2 4" id="KW-0694">RNA-binding</keyword>
<dbReference type="GO" id="GO:0003677">
    <property type="term" value="F:DNA binding"/>
    <property type="evidence" value="ECO:0007669"/>
    <property type="project" value="UniProtKB-KW"/>
</dbReference>
<dbReference type="GO" id="GO:0034605">
    <property type="term" value="P:cellular response to heat"/>
    <property type="evidence" value="ECO:0007669"/>
    <property type="project" value="InterPro"/>
</dbReference>
<evidence type="ECO:0000313" key="6">
    <source>
        <dbReference type="EMBL" id="KFN48555.1"/>
    </source>
</evidence>
<dbReference type="PIRSF" id="PIRSF016821">
    <property type="entry name" value="HSP15"/>
    <property type="match status" value="1"/>
</dbReference>
<evidence type="ECO:0000256" key="4">
    <source>
        <dbReference type="PIRNR" id="PIRNR016821"/>
    </source>
</evidence>
<organism evidence="6 7">
    <name type="scientific">Arenimonas malthae CC-JY-1</name>
    <dbReference type="NCBI Taxonomy" id="1384054"/>
    <lineage>
        <taxon>Bacteria</taxon>
        <taxon>Pseudomonadati</taxon>
        <taxon>Pseudomonadota</taxon>
        <taxon>Gammaproteobacteria</taxon>
        <taxon>Lysobacterales</taxon>
        <taxon>Lysobacteraceae</taxon>
        <taxon>Arenimonas</taxon>
    </lineage>
</organism>
<dbReference type="PATRIC" id="fig|1384054.3.peg.1234"/>